<accession>C5E9V7</accession>
<proteinExistence type="predicted"/>
<dbReference type="SUPFAM" id="SSF54060">
    <property type="entry name" value="His-Me finger endonucleases"/>
    <property type="match status" value="1"/>
</dbReference>
<reference evidence="2" key="1">
    <citation type="submission" date="2008-08" db="EMBL/GenBank/DDBJ databases">
        <title>Annotation of Bifidobacterium longum subsp. infantis CCUG 52486.</title>
        <authorList>
            <consortium name="The Broad Institute Genome Sequencing Platform"/>
            <person name="Gougoulias C."/>
            <person name="Tuohy K.M."/>
            <person name="Gibson G.R."/>
            <person name="Ward D."/>
            <person name="Mehta T."/>
            <person name="Young S."/>
            <person name="Jaffe D."/>
            <person name="Gnerre S."/>
            <person name="Berlin A."/>
            <person name="Heiman D."/>
            <person name="Hepburn T."/>
            <person name="Shea T."/>
            <person name="Sykes S."/>
            <person name="Alvarado L."/>
            <person name="Kodira C."/>
            <person name="Borodovsky M."/>
            <person name="Lander E."/>
            <person name="Galagan J."/>
            <person name="Nusbaum C."/>
            <person name="Birren B."/>
        </authorList>
    </citation>
    <scope>NUCLEOTIDE SEQUENCE [LARGE SCALE GENOMIC DNA]</scope>
    <source>
        <strain evidence="2">CCUG 52486</strain>
    </source>
</reference>
<keyword evidence="2" id="KW-0378">Hydrolase</keyword>
<dbReference type="EMBL" id="DS990239">
    <property type="protein sequence ID" value="EEQ54801.1"/>
    <property type="molecule type" value="Genomic_DNA"/>
</dbReference>
<evidence type="ECO:0000259" key="1">
    <source>
        <dbReference type="Pfam" id="PF13392"/>
    </source>
</evidence>
<dbReference type="InterPro" id="IPR044930">
    <property type="entry name" value="Homing_endonuclease_His-Me"/>
</dbReference>
<dbReference type="InterPro" id="IPR044925">
    <property type="entry name" value="His-Me_finger_sf"/>
</dbReference>
<dbReference type="HOGENOM" id="CLU_1568291_0_0_11"/>
<name>C5E9V7_BIFLI</name>
<sequence length="139" mass="15794">MNNGCWEWTSTINRKGYGVLSVHGKPVAAYRVSYMLFRGEIPPAMQIDHICHNRACVNPNHLRLATTTQNNENHTGANRNSGTGVRGVYWEADRQKYRVEVISKGKRHRKGGFSNLSDAAAYARELRNELMTFNDADRQ</sequence>
<protein>
    <submittedName>
        <fullName evidence="2">HNH endonuclease domain protein</fullName>
    </submittedName>
</protein>
<dbReference type="Pfam" id="PF13392">
    <property type="entry name" value="HNH_3"/>
    <property type="match status" value="1"/>
</dbReference>
<keyword evidence="2" id="KW-0255">Endonuclease</keyword>
<dbReference type="AlphaFoldDB" id="C5E9V7"/>
<dbReference type="Proteomes" id="UP000005084">
    <property type="component" value="Unassembled WGS sequence"/>
</dbReference>
<dbReference type="GO" id="GO:0004519">
    <property type="term" value="F:endonuclease activity"/>
    <property type="evidence" value="ECO:0007669"/>
    <property type="project" value="UniProtKB-KW"/>
</dbReference>
<organism evidence="2">
    <name type="scientific">Bifidobacterium longum subsp. infantis CCUG 52486</name>
    <dbReference type="NCBI Taxonomy" id="537937"/>
    <lineage>
        <taxon>Bacteria</taxon>
        <taxon>Bacillati</taxon>
        <taxon>Actinomycetota</taxon>
        <taxon>Actinomycetes</taxon>
        <taxon>Bifidobacteriales</taxon>
        <taxon>Bifidobacteriaceae</taxon>
        <taxon>Bifidobacterium</taxon>
    </lineage>
</organism>
<evidence type="ECO:0000313" key="2">
    <source>
        <dbReference type="EMBL" id="EEQ54801.1"/>
    </source>
</evidence>
<feature type="domain" description="HNH nuclease" evidence="1">
    <location>
        <begin position="29"/>
        <end position="71"/>
    </location>
</feature>
<dbReference type="Gene3D" id="3.90.75.10">
    <property type="entry name" value="Homing Intron 3 (I-ppo) Encoded Endonuclease, Chain A"/>
    <property type="match status" value="1"/>
</dbReference>
<gene>
    <name evidence="2" type="ORF">BLIG_00752</name>
</gene>
<dbReference type="InterPro" id="IPR003615">
    <property type="entry name" value="HNH_nuc"/>
</dbReference>
<keyword evidence="2" id="KW-0540">Nuclease</keyword>